<evidence type="ECO:0000313" key="1">
    <source>
        <dbReference type="EMBL" id="ATY70197.1"/>
    </source>
</evidence>
<dbReference type="Proteomes" id="UP000289333">
    <property type="component" value="Segment"/>
</dbReference>
<protein>
    <submittedName>
        <fullName evidence="1">Late expression factor 4</fullName>
    </submittedName>
</protein>
<sequence length="434" mass="50349">MHSCSKLNSEWETTISINSIESEYLQALNNENHKTDVIFLLSEGMRLSNRTVQKKTTTSKRRLLTYYKQQWTPLERTIAIEEACHPTKTLIVEKCIHRVIIYESGGLRISHNKEVCALGEKYNIEYEIEYPEKSEYSDILRCERKLIKTFLQHNHVIKRDIMTRIDMFSCVMSKVQMWNCFDANQSYLWAYKWNGIKSKILITDCKSPNDDASFITYVWSDNSTITNKMCRGKNIHHLINICCAVEIMDDKIIIIEAIGTMIDGEIYTTEPMANASFLKHLDSLLADDVYIDDKPLQVQRFYPPELPNSYGKDCDGFVIIQNDLIIKWKIPTIDVKCVTPYTFKVGSQMIPLNFIGEPGKIYEITYKNEVLRQRNDRLAASSDQEYAVFMESSKMLLDSEPKEETQNTIQIEEISPDEQPMVISMDIEQPSTEL</sequence>
<dbReference type="RefSeq" id="YP_009553409.1">
    <property type="nucleotide sequence ID" value="NC_040789.1"/>
</dbReference>
<dbReference type="KEGG" id="vg:41701423"/>
<evidence type="ECO:0000313" key="2">
    <source>
        <dbReference type="Proteomes" id="UP000289333"/>
    </source>
</evidence>
<organism evidence="1">
    <name type="scientific">Tomelloso virus</name>
    <dbReference type="NCBI Taxonomy" id="2053981"/>
    <lineage>
        <taxon>Viruses</taxon>
        <taxon>Viruses incertae sedis</taxon>
        <taxon>Naldaviricetes</taxon>
        <taxon>Lefavirales</taxon>
        <taxon>Nudiviridae</taxon>
        <taxon>Alphanudivirus</taxon>
        <taxon>Alphanudivirus alterdromelanogasteris</taxon>
    </lineage>
</organism>
<reference evidence="1" key="1">
    <citation type="journal article" date="2021" name="Virus">
        <title>The discovery, distribution and diversity of DNA viruses associated with Drosophila melanogaster in Europe.</title>
        <authorList>
            <person name="Wallace M.A."/>
            <person name="Coffman K.A."/>
            <person name="Gilbert C."/>
            <person name="Ravindran S."/>
            <person name="Albery G.F."/>
            <person name="Abbott J."/>
            <person name="Argyridou E."/>
            <person name="Bellosta P."/>
            <person name="Betancourt A.J."/>
            <person name="Colinet H."/>
            <person name="Eric K."/>
            <person name="Glaser-Schmitt A."/>
            <person name="Grath S."/>
            <person name="Jelic M."/>
            <person name="Kankare M."/>
            <person name="Kozeretska I."/>
            <person name="Loeschcke V."/>
            <person name="Montchamp-Moreau C."/>
            <person name="Ometto L."/>
            <person name="Onder B.S."/>
            <person name="Orengo D.J."/>
            <person name="Parsch J."/>
            <person name="Pascual M."/>
            <person name="Patenkovic A."/>
            <person name="Puerma E."/>
            <person name="Ritchie M.G."/>
            <person name="Rota-Stabelli O."/>
            <person name="Schou M.F."/>
            <person name="Serga S.V."/>
            <person name="Stamenkovic-Radak M."/>
            <person name="Tanaskovic M."/>
            <person name="Veselinovic M.S."/>
            <person name="Vieira J."/>
            <person name="Vieira C.P."/>
            <person name="Kapun M."/>
            <person name="Flatt T."/>
            <person name="Gonzalez J."/>
            <person name="Staubach F."/>
            <person name="Obbard D.J."/>
        </authorList>
    </citation>
    <scope>NUCLEOTIDE SEQUENCE</scope>
    <source>
        <strain evidence="1">DrosEU28 Tomelloso 2015</strain>
    </source>
</reference>
<dbReference type="OrthoDB" id="5702at10239"/>
<dbReference type="EMBL" id="KY457233">
    <property type="protein sequence ID" value="ATY70197.1"/>
    <property type="molecule type" value="Genomic_DNA"/>
</dbReference>
<dbReference type="GeneID" id="41701423"/>
<proteinExistence type="predicted"/>
<keyword evidence="2" id="KW-1185">Reference proteome</keyword>
<accession>A0A2H4T2P9</accession>
<name>A0A2H4T2P9_9VIRU</name>